<evidence type="ECO:0000313" key="1">
    <source>
        <dbReference type="EMBL" id="CAG5121425.1"/>
    </source>
</evidence>
<protein>
    <submittedName>
        <fullName evidence="1">Uncharacterized protein</fullName>
    </submittedName>
</protein>
<sequence length="57" mass="6397">MSYYTKLTNDFLTNKRVSALELDIIIEIDPDTEEMLKVSQPTPAFVGERAPPAGLRT</sequence>
<proteinExistence type="predicted"/>
<comment type="caution">
    <text evidence="1">The sequence shown here is derived from an EMBL/GenBank/DDBJ whole genome shotgun (WGS) entry which is preliminary data.</text>
</comment>
<accession>A0A8S3Z0E8</accession>
<name>A0A8S3Z0E8_9EUPU</name>
<evidence type="ECO:0000313" key="2">
    <source>
        <dbReference type="Proteomes" id="UP000678393"/>
    </source>
</evidence>
<dbReference type="EMBL" id="CAJHNH020001085">
    <property type="protein sequence ID" value="CAG5121425.1"/>
    <property type="molecule type" value="Genomic_DNA"/>
</dbReference>
<dbReference type="Proteomes" id="UP000678393">
    <property type="component" value="Unassembled WGS sequence"/>
</dbReference>
<gene>
    <name evidence="1" type="ORF">CUNI_LOCUS6983</name>
</gene>
<organism evidence="1 2">
    <name type="scientific">Candidula unifasciata</name>
    <dbReference type="NCBI Taxonomy" id="100452"/>
    <lineage>
        <taxon>Eukaryota</taxon>
        <taxon>Metazoa</taxon>
        <taxon>Spiralia</taxon>
        <taxon>Lophotrochozoa</taxon>
        <taxon>Mollusca</taxon>
        <taxon>Gastropoda</taxon>
        <taxon>Heterobranchia</taxon>
        <taxon>Euthyneura</taxon>
        <taxon>Panpulmonata</taxon>
        <taxon>Eupulmonata</taxon>
        <taxon>Stylommatophora</taxon>
        <taxon>Helicina</taxon>
        <taxon>Helicoidea</taxon>
        <taxon>Geomitridae</taxon>
        <taxon>Candidula</taxon>
    </lineage>
</organism>
<dbReference type="AlphaFoldDB" id="A0A8S3Z0E8"/>
<keyword evidence="2" id="KW-1185">Reference proteome</keyword>
<reference evidence="1" key="1">
    <citation type="submission" date="2021-04" db="EMBL/GenBank/DDBJ databases">
        <authorList>
            <consortium name="Molecular Ecology Group"/>
        </authorList>
    </citation>
    <scope>NUCLEOTIDE SEQUENCE</scope>
</reference>